<dbReference type="InterPro" id="IPR017938">
    <property type="entry name" value="Riboflavin_synthase-like_b-brl"/>
</dbReference>
<dbReference type="GO" id="GO:0050667">
    <property type="term" value="P:homocysteine metabolic process"/>
    <property type="evidence" value="ECO:0007669"/>
    <property type="project" value="TreeGrafter"/>
</dbReference>
<proteinExistence type="predicted"/>
<dbReference type="InterPro" id="IPR039261">
    <property type="entry name" value="FNR_nucleotide-bd"/>
</dbReference>
<dbReference type="STRING" id="7370.A0A1I8N5G5"/>
<dbReference type="Pfam" id="PF00667">
    <property type="entry name" value="FAD_binding_1"/>
    <property type="match status" value="1"/>
</dbReference>
<dbReference type="SUPFAM" id="SSF63380">
    <property type="entry name" value="Riboflavin synthase domain-like"/>
    <property type="match status" value="1"/>
</dbReference>
<evidence type="ECO:0000256" key="5">
    <source>
        <dbReference type="ARBA" id="ARBA00039088"/>
    </source>
</evidence>
<dbReference type="GO" id="GO:0030586">
    <property type="term" value="F:[methionine synthase] reductase (NADPH) activity"/>
    <property type="evidence" value="ECO:0007669"/>
    <property type="project" value="UniProtKB-EC"/>
</dbReference>
<dbReference type="PANTHER" id="PTHR19384">
    <property type="entry name" value="NITRIC OXIDE SYNTHASE-RELATED"/>
    <property type="match status" value="1"/>
</dbReference>
<protein>
    <recommendedName>
        <fullName evidence="6">Methionine synthase reductase</fullName>
        <ecNumber evidence="5">1.16.1.8</ecNumber>
    </recommendedName>
</protein>
<dbReference type="OrthoDB" id="1856718at2759"/>
<evidence type="ECO:0000313" key="10">
    <source>
        <dbReference type="RefSeq" id="XP_005178690.1"/>
    </source>
</evidence>
<gene>
    <name evidence="8" type="primary">101896273</name>
    <name evidence="10" type="synonym">LOC101896273</name>
</gene>
<dbReference type="Gene3D" id="2.40.30.10">
    <property type="entry name" value="Translation factors"/>
    <property type="match status" value="1"/>
</dbReference>
<evidence type="ECO:0000313" key="8">
    <source>
        <dbReference type="EnsemblMetazoa" id="MDOA011743-PA"/>
    </source>
</evidence>
<dbReference type="Gene3D" id="3.40.50.80">
    <property type="entry name" value="Nucleotide-binding domain of ferredoxin-NADP reductase (FNR) module"/>
    <property type="match status" value="1"/>
</dbReference>
<reference evidence="10" key="2">
    <citation type="submission" date="2025-04" db="UniProtKB">
        <authorList>
            <consortium name="RefSeq"/>
        </authorList>
    </citation>
    <scope>IDENTIFICATION</scope>
    <source>
        <strain evidence="10">Aabys</strain>
    </source>
</reference>
<dbReference type="SUPFAM" id="SSF52343">
    <property type="entry name" value="Ferredoxin reductase-like, C-terminal NADP-linked domain"/>
    <property type="match status" value="1"/>
</dbReference>
<feature type="domain" description="FAD-binding FR-type" evidence="7">
    <location>
        <begin position="59"/>
        <end position="300"/>
    </location>
</feature>
<evidence type="ECO:0000256" key="3">
    <source>
        <dbReference type="ARBA" id="ARBA00022827"/>
    </source>
</evidence>
<dbReference type="InterPro" id="IPR001433">
    <property type="entry name" value="OxRdtase_FAD/NAD-bd"/>
</dbReference>
<dbReference type="AlphaFoldDB" id="A0A1I8N5G5"/>
<dbReference type="KEGG" id="mde:101896273"/>
<dbReference type="GeneID" id="101896273"/>
<dbReference type="InterPro" id="IPR003097">
    <property type="entry name" value="CysJ-like_FAD-binding"/>
</dbReference>
<dbReference type="InterPro" id="IPR023173">
    <property type="entry name" value="NADPH_Cyt_P450_Rdtase_alpha"/>
</dbReference>
<dbReference type="PROSITE" id="PS51384">
    <property type="entry name" value="FAD_FR"/>
    <property type="match status" value="1"/>
</dbReference>
<reference evidence="8" key="1">
    <citation type="submission" date="2020-05" db="UniProtKB">
        <authorList>
            <consortium name="EnsemblMetazoa"/>
        </authorList>
    </citation>
    <scope>IDENTIFICATION</scope>
    <source>
        <strain evidence="8">Aabys</strain>
    </source>
</reference>
<evidence type="ECO:0000256" key="4">
    <source>
        <dbReference type="ARBA" id="ARBA00023002"/>
    </source>
</evidence>
<evidence type="ECO:0000256" key="6">
    <source>
        <dbReference type="ARBA" id="ARBA00040659"/>
    </source>
</evidence>
<name>A0A1I8N5G5_MUSDO</name>
<dbReference type="EC" id="1.16.1.8" evidence="5"/>
<dbReference type="VEuPathDB" id="VectorBase:MDOMA2_016564"/>
<evidence type="ECO:0000313" key="9">
    <source>
        <dbReference type="Proteomes" id="UP001652621"/>
    </source>
</evidence>
<dbReference type="GO" id="GO:0050660">
    <property type="term" value="F:flavin adenine dinucleotide binding"/>
    <property type="evidence" value="ECO:0007669"/>
    <property type="project" value="TreeGrafter"/>
</dbReference>
<dbReference type="PRINTS" id="PR00371">
    <property type="entry name" value="FPNCR"/>
</dbReference>
<dbReference type="EnsemblMetazoa" id="MDOA011743-RA">
    <property type="protein sequence ID" value="MDOA011743-PA"/>
    <property type="gene ID" value="MDOA011743"/>
</dbReference>
<dbReference type="eggNOG" id="KOG1158">
    <property type="taxonomic scope" value="Eukaryota"/>
</dbReference>
<dbReference type="RefSeq" id="XP_005178690.1">
    <property type="nucleotide sequence ID" value="XM_005178633.3"/>
</dbReference>
<dbReference type="InterPro" id="IPR017927">
    <property type="entry name" value="FAD-bd_FR_type"/>
</dbReference>
<organism evidence="8">
    <name type="scientific">Musca domestica</name>
    <name type="common">House fly</name>
    <dbReference type="NCBI Taxonomy" id="7370"/>
    <lineage>
        <taxon>Eukaryota</taxon>
        <taxon>Metazoa</taxon>
        <taxon>Ecdysozoa</taxon>
        <taxon>Arthropoda</taxon>
        <taxon>Hexapoda</taxon>
        <taxon>Insecta</taxon>
        <taxon>Pterygota</taxon>
        <taxon>Neoptera</taxon>
        <taxon>Endopterygota</taxon>
        <taxon>Diptera</taxon>
        <taxon>Brachycera</taxon>
        <taxon>Muscomorpha</taxon>
        <taxon>Muscoidea</taxon>
        <taxon>Muscidae</taxon>
        <taxon>Musca</taxon>
    </lineage>
</organism>
<evidence type="ECO:0000256" key="1">
    <source>
        <dbReference type="ARBA" id="ARBA00001974"/>
    </source>
</evidence>
<evidence type="ECO:0000256" key="2">
    <source>
        <dbReference type="ARBA" id="ARBA00022630"/>
    </source>
</evidence>
<dbReference type="FunFam" id="1.20.990.10:FF:000007">
    <property type="entry name" value="Methionine synthase reductase"/>
    <property type="match status" value="1"/>
</dbReference>
<keyword evidence="3" id="KW-0274">FAD</keyword>
<accession>A0A1I8N5G5</accession>
<keyword evidence="4" id="KW-0560">Oxidoreductase</keyword>
<dbReference type="Pfam" id="PF00175">
    <property type="entry name" value="NAD_binding_1"/>
    <property type="match status" value="1"/>
</dbReference>
<keyword evidence="9" id="KW-1185">Reference proteome</keyword>
<dbReference type="VEuPathDB" id="VectorBase:MDOA011743"/>
<dbReference type="GO" id="GO:0005829">
    <property type="term" value="C:cytosol"/>
    <property type="evidence" value="ECO:0007669"/>
    <property type="project" value="TreeGrafter"/>
</dbReference>
<dbReference type="InterPro" id="IPR001709">
    <property type="entry name" value="Flavoprot_Pyr_Nucl_cyt_Rdtase"/>
</dbReference>
<dbReference type="Proteomes" id="UP001652621">
    <property type="component" value="Unplaced"/>
</dbReference>
<dbReference type="PANTHER" id="PTHR19384:SF84">
    <property type="entry name" value="METHIONINE SYNTHASE REDUCTASE"/>
    <property type="match status" value="1"/>
</dbReference>
<comment type="cofactor">
    <cofactor evidence="1">
        <name>FAD</name>
        <dbReference type="ChEBI" id="CHEBI:57692"/>
    </cofactor>
</comment>
<keyword evidence="2" id="KW-0285">Flavoprotein</keyword>
<dbReference type="GO" id="GO:0009086">
    <property type="term" value="P:methionine biosynthetic process"/>
    <property type="evidence" value="ECO:0007669"/>
    <property type="project" value="TreeGrafter"/>
</dbReference>
<sequence>MDATRSPINIHDFILKSYTEAKALSDSNLEVVFDEEHVTPSKGHGQQKCTNLVYPFAASQLFEVPIKESKVLLESNPEENINKSIAEITLNIEKTGISWQPGDTIAILPCNPRKEVENLLYNLDLNDEADVKCHIKVNPLCTKKTVKVPMHIPSTSTPRELLRDCINIRGVLKKQLLSSLANYCSDNDEKSFLKCLSSKEATTLYNDLIMSRGFTLLDILEICHTCRPPLALLIEHLPRLLPRPYSIANSPLVDDKEIQIIFSILNDKPGVATSFLMEKIQEENPTILMYLREANTFRYVEEDYGKNQILIAVGTALAPFLGFLQHKEQLAGQESNIPSGQTCLFVGATKEQAILHRDHLVKWKTKNILNTFSEAFSRSSQPQYVQDVLLENSANIVELLLQPDTVLYLCADGGEISKSIETCLCRIFHEKLQISETEAGQMLKDYKAQGKYRVDVWL</sequence>
<dbReference type="GO" id="GO:0010181">
    <property type="term" value="F:FMN binding"/>
    <property type="evidence" value="ECO:0007669"/>
    <property type="project" value="TreeGrafter"/>
</dbReference>
<evidence type="ECO:0000259" key="7">
    <source>
        <dbReference type="PROSITE" id="PS51384"/>
    </source>
</evidence>
<dbReference type="Gene3D" id="1.20.990.10">
    <property type="entry name" value="NADPH-cytochrome p450 Reductase, Chain A, domain 3"/>
    <property type="match status" value="1"/>
</dbReference>